<name>A0A518EM60_9BACT</name>
<dbReference type="EC" id="6.3.2.49" evidence="6"/>
<dbReference type="EMBL" id="CP036434">
    <property type="protein sequence ID" value="QDV05151.1"/>
    <property type="molecule type" value="Genomic_DNA"/>
</dbReference>
<dbReference type="InterPro" id="IPR040570">
    <property type="entry name" value="LAL_C2"/>
</dbReference>
<proteinExistence type="predicted"/>
<evidence type="ECO:0000259" key="5">
    <source>
        <dbReference type="PROSITE" id="PS50975"/>
    </source>
</evidence>
<evidence type="ECO:0000256" key="1">
    <source>
        <dbReference type="ARBA" id="ARBA00022598"/>
    </source>
</evidence>
<dbReference type="PROSITE" id="PS50975">
    <property type="entry name" value="ATP_GRASP"/>
    <property type="match status" value="1"/>
</dbReference>
<evidence type="ECO:0000313" key="6">
    <source>
        <dbReference type="EMBL" id="QDV05151.1"/>
    </source>
</evidence>
<evidence type="ECO:0000256" key="3">
    <source>
        <dbReference type="ARBA" id="ARBA00022840"/>
    </source>
</evidence>
<dbReference type="GO" id="GO:0005524">
    <property type="term" value="F:ATP binding"/>
    <property type="evidence" value="ECO:0007669"/>
    <property type="project" value="UniProtKB-UniRule"/>
</dbReference>
<evidence type="ECO:0000256" key="2">
    <source>
        <dbReference type="ARBA" id="ARBA00022741"/>
    </source>
</evidence>
<keyword evidence="3 4" id="KW-0067">ATP-binding</keyword>
<dbReference type="RefSeq" id="WP_145194574.1">
    <property type="nucleotide sequence ID" value="NZ_CP036434.1"/>
</dbReference>
<evidence type="ECO:0000256" key="4">
    <source>
        <dbReference type="PROSITE-ProRule" id="PRU00409"/>
    </source>
</evidence>
<feature type="domain" description="ATP-grasp" evidence="5">
    <location>
        <begin position="116"/>
        <end position="294"/>
    </location>
</feature>
<dbReference type="InterPro" id="IPR011761">
    <property type="entry name" value="ATP-grasp"/>
</dbReference>
<dbReference type="PANTHER" id="PTHR43585:SF2">
    <property type="entry name" value="ATP-GRASP ENZYME FSQD"/>
    <property type="match status" value="1"/>
</dbReference>
<dbReference type="AlphaFoldDB" id="A0A518EM60"/>
<dbReference type="Gene3D" id="3.30.470.20">
    <property type="entry name" value="ATP-grasp fold, B domain"/>
    <property type="match status" value="1"/>
</dbReference>
<dbReference type="PANTHER" id="PTHR43585">
    <property type="entry name" value="FUMIPYRROLE BIOSYNTHESIS PROTEIN C"/>
    <property type="match status" value="1"/>
</dbReference>
<organism evidence="6 7">
    <name type="scientific">Saltatorellus ferox</name>
    <dbReference type="NCBI Taxonomy" id="2528018"/>
    <lineage>
        <taxon>Bacteria</taxon>
        <taxon>Pseudomonadati</taxon>
        <taxon>Planctomycetota</taxon>
        <taxon>Planctomycetia</taxon>
        <taxon>Planctomycetia incertae sedis</taxon>
        <taxon>Saltatorellus</taxon>
    </lineage>
</organism>
<keyword evidence="7" id="KW-1185">Reference proteome</keyword>
<dbReference type="Proteomes" id="UP000320390">
    <property type="component" value="Chromosome"/>
</dbReference>
<dbReference type="Pfam" id="PF18603">
    <property type="entry name" value="LAL_C2"/>
    <property type="match status" value="1"/>
</dbReference>
<accession>A0A518EM60</accession>
<gene>
    <name evidence="6" type="primary">bacD_1</name>
    <name evidence="6" type="ORF">Poly30_06470</name>
</gene>
<dbReference type="Pfam" id="PF13535">
    <property type="entry name" value="ATP-grasp_4"/>
    <property type="match status" value="1"/>
</dbReference>
<keyword evidence="2 4" id="KW-0547">Nucleotide-binding</keyword>
<dbReference type="GO" id="GO:0046872">
    <property type="term" value="F:metal ion binding"/>
    <property type="evidence" value="ECO:0007669"/>
    <property type="project" value="InterPro"/>
</dbReference>
<evidence type="ECO:0000313" key="7">
    <source>
        <dbReference type="Proteomes" id="UP000320390"/>
    </source>
</evidence>
<protein>
    <submittedName>
        <fullName evidence="6">Alanine-anticapsin ligase BacD</fullName>
        <ecNumber evidence="6">6.3.2.49</ecNumber>
    </submittedName>
</protein>
<keyword evidence="1 6" id="KW-0436">Ligase</keyword>
<dbReference type="InterPro" id="IPR052032">
    <property type="entry name" value="ATP-dep_AA_Ligase"/>
</dbReference>
<sequence>MGQDSPKKPLVVLVGFRAGIMRAAEHLGVELAVINRRPPPSDFSKRLALSVECPWDGPPEALIGTVLRALDGREVTAVLALTEGAVLPAAHLRKALGAVGSDVATAERCSDKRVMKRAMMDAGIRCARHEEITPGTNAEQLVERLGLPLVMKNACSSGSRGLLIARSVDEVQGGLAEHDLAESFVRGTEMSVEGFLQDGVVRFVSTTRYLVPLHANIVPSGVSAAQIEELHALLQSACNALGLRHGMAHMEVFLTEEGPVFGELGARPPGGRLMPLIQAAWGFDPYGTILRLGLGRDVTFPAAPGQAAGTWILHPGAGVLNRIEGLEAAEATPLVRKVLLRVAEGDVISRRIGSGQDIGHIDVRGETPDEVADALRAARRALKLTVQPA</sequence>
<dbReference type="SUPFAM" id="SSF56059">
    <property type="entry name" value="Glutathione synthetase ATP-binding domain-like"/>
    <property type="match status" value="1"/>
</dbReference>
<reference evidence="6 7" key="1">
    <citation type="submission" date="2019-02" db="EMBL/GenBank/DDBJ databases">
        <title>Deep-cultivation of Planctomycetes and their phenomic and genomic characterization uncovers novel biology.</title>
        <authorList>
            <person name="Wiegand S."/>
            <person name="Jogler M."/>
            <person name="Boedeker C."/>
            <person name="Pinto D."/>
            <person name="Vollmers J."/>
            <person name="Rivas-Marin E."/>
            <person name="Kohn T."/>
            <person name="Peeters S.H."/>
            <person name="Heuer A."/>
            <person name="Rast P."/>
            <person name="Oberbeckmann S."/>
            <person name="Bunk B."/>
            <person name="Jeske O."/>
            <person name="Meyerdierks A."/>
            <person name="Storesund J.E."/>
            <person name="Kallscheuer N."/>
            <person name="Luecker S."/>
            <person name="Lage O.M."/>
            <person name="Pohl T."/>
            <person name="Merkel B.J."/>
            <person name="Hornburger P."/>
            <person name="Mueller R.-W."/>
            <person name="Bruemmer F."/>
            <person name="Labrenz M."/>
            <person name="Spormann A.M."/>
            <person name="Op den Camp H."/>
            <person name="Overmann J."/>
            <person name="Amann R."/>
            <person name="Jetten M.S.M."/>
            <person name="Mascher T."/>
            <person name="Medema M.H."/>
            <person name="Devos D.P."/>
            <person name="Kaster A.-K."/>
            <person name="Ovreas L."/>
            <person name="Rohde M."/>
            <person name="Galperin M.Y."/>
            <person name="Jogler C."/>
        </authorList>
    </citation>
    <scope>NUCLEOTIDE SEQUENCE [LARGE SCALE GENOMIC DNA]</scope>
    <source>
        <strain evidence="6 7">Poly30</strain>
    </source>
</reference>
<dbReference type="OrthoDB" id="276500at2"/>
<dbReference type="GO" id="GO:0034026">
    <property type="term" value="F:L-amino-acid alpha-ligase activity"/>
    <property type="evidence" value="ECO:0007669"/>
    <property type="project" value="UniProtKB-EC"/>
</dbReference>